<proteinExistence type="predicted"/>
<feature type="domain" description="Transcription factor zinc-finger" evidence="1">
    <location>
        <begin position="68"/>
        <end position="107"/>
    </location>
</feature>
<keyword evidence="3" id="KW-1185">Reference proteome</keyword>
<name>A9FFF1_SORC5</name>
<dbReference type="EMBL" id="AM746676">
    <property type="protein sequence ID" value="CAN94983.1"/>
    <property type="molecule type" value="Genomic_DNA"/>
</dbReference>
<dbReference type="OrthoDB" id="9814037at2"/>
<evidence type="ECO:0000313" key="3">
    <source>
        <dbReference type="Proteomes" id="UP000002139"/>
    </source>
</evidence>
<dbReference type="KEGG" id="scl:sce4820"/>
<dbReference type="Pfam" id="PF13453">
    <property type="entry name" value="Zn_ribbon_TFIIB"/>
    <property type="match status" value="2"/>
</dbReference>
<dbReference type="RefSeq" id="WP_012237452.1">
    <property type="nucleotide sequence ID" value="NC_010162.1"/>
</dbReference>
<evidence type="ECO:0000259" key="1">
    <source>
        <dbReference type="Pfam" id="PF13453"/>
    </source>
</evidence>
<organism evidence="2 3">
    <name type="scientific">Sorangium cellulosum (strain So ce56)</name>
    <name type="common">Polyangium cellulosum (strain So ce56)</name>
    <dbReference type="NCBI Taxonomy" id="448385"/>
    <lineage>
        <taxon>Bacteria</taxon>
        <taxon>Pseudomonadati</taxon>
        <taxon>Myxococcota</taxon>
        <taxon>Polyangia</taxon>
        <taxon>Polyangiales</taxon>
        <taxon>Polyangiaceae</taxon>
        <taxon>Sorangium</taxon>
    </lineage>
</organism>
<dbReference type="STRING" id="448385.sce4820"/>
<protein>
    <recommendedName>
        <fullName evidence="1">Transcription factor zinc-finger domain-containing protein</fullName>
    </recommendedName>
</protein>
<dbReference type="BioCyc" id="SCEL448385:SCE_RS24745-MONOMER"/>
<reference evidence="2 3" key="1">
    <citation type="journal article" date="2007" name="Nat. Biotechnol.">
        <title>Complete genome sequence of the myxobacterium Sorangium cellulosum.</title>
        <authorList>
            <person name="Schneiker S."/>
            <person name="Perlova O."/>
            <person name="Kaiser O."/>
            <person name="Gerth K."/>
            <person name="Alici A."/>
            <person name="Altmeyer M.O."/>
            <person name="Bartels D."/>
            <person name="Bekel T."/>
            <person name="Beyer S."/>
            <person name="Bode E."/>
            <person name="Bode H.B."/>
            <person name="Bolten C.J."/>
            <person name="Choudhuri J.V."/>
            <person name="Doss S."/>
            <person name="Elnakady Y.A."/>
            <person name="Frank B."/>
            <person name="Gaigalat L."/>
            <person name="Goesmann A."/>
            <person name="Groeger C."/>
            <person name="Gross F."/>
            <person name="Jelsbak L."/>
            <person name="Jelsbak L."/>
            <person name="Kalinowski J."/>
            <person name="Kegler C."/>
            <person name="Knauber T."/>
            <person name="Konietzny S."/>
            <person name="Kopp M."/>
            <person name="Krause L."/>
            <person name="Krug D."/>
            <person name="Linke B."/>
            <person name="Mahmud T."/>
            <person name="Martinez-Arias R."/>
            <person name="McHardy A.C."/>
            <person name="Merai M."/>
            <person name="Meyer F."/>
            <person name="Mormann S."/>
            <person name="Munoz-Dorado J."/>
            <person name="Perez J."/>
            <person name="Pradella S."/>
            <person name="Rachid S."/>
            <person name="Raddatz G."/>
            <person name="Rosenau F."/>
            <person name="Rueckert C."/>
            <person name="Sasse F."/>
            <person name="Scharfe M."/>
            <person name="Schuster S.C."/>
            <person name="Suen G."/>
            <person name="Treuner-Lange A."/>
            <person name="Velicer G.J."/>
            <person name="Vorholter F.-J."/>
            <person name="Weissman K.J."/>
            <person name="Welch R.D."/>
            <person name="Wenzel S.C."/>
            <person name="Whitworth D.E."/>
            <person name="Wilhelm S."/>
            <person name="Wittmann C."/>
            <person name="Bloecker H."/>
            <person name="Puehler A."/>
            <person name="Mueller R."/>
        </authorList>
    </citation>
    <scope>NUCLEOTIDE SEQUENCE [LARGE SCALE GENOMIC DNA]</scope>
    <source>
        <strain evidence="3">So ce56</strain>
    </source>
</reference>
<feature type="domain" description="Transcription factor zinc-finger" evidence="1">
    <location>
        <begin position="133"/>
        <end position="173"/>
    </location>
</feature>
<evidence type="ECO:0000313" key="2">
    <source>
        <dbReference type="EMBL" id="CAN94983.1"/>
    </source>
</evidence>
<sequence>MRADRSPCPRCGLLTNAEGRCYPGCQGSLATVRCGGCYQLNLPDAERCDGCGHELGLEPIPEPDALLCAECGVPFSAFRAAAGLLRDCGRCGGQLVDHALLLDLLERRESYGTSAPRPPRRPEHVDVRVRYVRCPACGQRMNRKNFAGKSGIIVDICREHGTWFDRGELPQLLAFAASGGTARARQQQIEEEARSRREAEIAREAARRASAVVAASSWESRWNNRRAAVQELLDLLWQITR</sequence>
<gene>
    <name evidence="2" type="ordered locus">sce4820</name>
</gene>
<dbReference type="Proteomes" id="UP000002139">
    <property type="component" value="Chromosome"/>
</dbReference>
<dbReference type="HOGENOM" id="CLU_1174817_0_0_7"/>
<dbReference type="InterPro" id="IPR027392">
    <property type="entry name" value="TF_Znf"/>
</dbReference>
<accession>A9FFF1</accession>
<dbReference type="eggNOG" id="COG3809">
    <property type="taxonomic scope" value="Bacteria"/>
</dbReference>
<dbReference type="AlphaFoldDB" id="A9FFF1"/>